<dbReference type="EMBL" id="CP102381">
    <property type="protein sequence ID" value="WEJ61759.1"/>
    <property type="molecule type" value="Genomic_DNA"/>
</dbReference>
<dbReference type="EC" id="2.4.2.21" evidence="3"/>
<evidence type="ECO:0000256" key="6">
    <source>
        <dbReference type="ARBA" id="ARBA00022676"/>
    </source>
</evidence>
<dbReference type="PANTHER" id="PTHR43463">
    <property type="entry name" value="NICOTINATE-NUCLEOTIDE--DIMETHYLBENZIMIDAZOLE PHOSPHORIBOSYLTRANSFERASE"/>
    <property type="match status" value="1"/>
</dbReference>
<evidence type="ECO:0000256" key="2">
    <source>
        <dbReference type="ARBA" id="ARBA00007110"/>
    </source>
</evidence>
<dbReference type="Proteomes" id="UP001222275">
    <property type="component" value="Chromosome"/>
</dbReference>
<evidence type="ECO:0000256" key="5">
    <source>
        <dbReference type="ARBA" id="ARBA00022573"/>
    </source>
</evidence>
<evidence type="ECO:0000256" key="8">
    <source>
        <dbReference type="ARBA" id="ARBA00030686"/>
    </source>
</evidence>
<dbReference type="Pfam" id="PF02277">
    <property type="entry name" value="DBI_PRT"/>
    <property type="match status" value="2"/>
</dbReference>
<accession>A0ABY8C777</accession>
<evidence type="ECO:0000313" key="11">
    <source>
        <dbReference type="Proteomes" id="UP001222275"/>
    </source>
</evidence>
<name>A0ABY8C777_9GAMM</name>
<dbReference type="InterPro" id="IPR023195">
    <property type="entry name" value="Nict_dMeBzImd_PRibTrfase_N"/>
</dbReference>
<dbReference type="CDD" id="cd02439">
    <property type="entry name" value="DMB-PRT_CobT"/>
    <property type="match status" value="1"/>
</dbReference>
<dbReference type="InterPro" id="IPR003200">
    <property type="entry name" value="Nict_dMeBzImd_PRibTrfase"/>
</dbReference>
<dbReference type="PANTHER" id="PTHR43463:SF1">
    <property type="entry name" value="NICOTINATE-NUCLEOTIDE--DIMETHYLBENZIMIDAZOLE PHOSPHORIBOSYLTRANSFERASE"/>
    <property type="match status" value="1"/>
</dbReference>
<evidence type="ECO:0000256" key="1">
    <source>
        <dbReference type="ARBA" id="ARBA00005049"/>
    </source>
</evidence>
<keyword evidence="11" id="KW-1185">Reference proteome</keyword>
<comment type="pathway">
    <text evidence="1">Nucleoside biosynthesis; alpha-ribazole biosynthesis; alpha-ribazole from 5,6-dimethylbenzimidazole: step 1/2.</text>
</comment>
<dbReference type="InterPro" id="IPR036087">
    <property type="entry name" value="Nict_dMeBzImd_PRibTrfase_sf"/>
</dbReference>
<evidence type="ECO:0000256" key="3">
    <source>
        <dbReference type="ARBA" id="ARBA00011991"/>
    </source>
</evidence>
<evidence type="ECO:0000256" key="9">
    <source>
        <dbReference type="ARBA" id="ARBA00047340"/>
    </source>
</evidence>
<dbReference type="SUPFAM" id="SSF52733">
    <property type="entry name" value="Nicotinate mononucleotide:5,6-dimethylbenzimidazole phosphoribosyltransferase (CobT)"/>
    <property type="match status" value="1"/>
</dbReference>
<reference evidence="10 11" key="1">
    <citation type="submission" date="2022-06" db="EMBL/GenBank/DDBJ databases">
        <title>Thiomicrohabdus sp. nov, an obligately chemolithoautotrophic, sulfur-oxidizing bacterium isolated from beach of Guanyin Mountain. Amoy.</title>
        <authorList>
            <person name="Zhu H."/>
        </authorList>
    </citation>
    <scope>NUCLEOTIDE SEQUENCE [LARGE SCALE GENOMIC DNA]</scope>
    <source>
        <strain evidence="10 11">XGS-01</strain>
    </source>
</reference>
<organism evidence="10 11">
    <name type="scientific">Thiomicrorhabdus lithotrophica</name>
    <dbReference type="NCBI Taxonomy" id="2949997"/>
    <lineage>
        <taxon>Bacteria</taxon>
        <taxon>Pseudomonadati</taxon>
        <taxon>Pseudomonadota</taxon>
        <taxon>Gammaproteobacteria</taxon>
        <taxon>Thiotrichales</taxon>
        <taxon>Piscirickettsiaceae</taxon>
        <taxon>Thiomicrorhabdus</taxon>
    </lineage>
</organism>
<comment type="catalytic activity">
    <reaction evidence="9">
        <text>5,6-dimethylbenzimidazole + nicotinate beta-D-ribonucleotide = alpha-ribazole 5'-phosphate + nicotinate + H(+)</text>
        <dbReference type="Rhea" id="RHEA:11196"/>
        <dbReference type="ChEBI" id="CHEBI:15378"/>
        <dbReference type="ChEBI" id="CHEBI:15890"/>
        <dbReference type="ChEBI" id="CHEBI:32544"/>
        <dbReference type="ChEBI" id="CHEBI:57502"/>
        <dbReference type="ChEBI" id="CHEBI:57918"/>
        <dbReference type="EC" id="2.4.2.21"/>
    </reaction>
</comment>
<evidence type="ECO:0000313" key="10">
    <source>
        <dbReference type="EMBL" id="WEJ61759.1"/>
    </source>
</evidence>
<proteinExistence type="inferred from homology"/>
<protein>
    <recommendedName>
        <fullName evidence="4">Nicotinate-nucleotide--dimethylbenzimidazole phosphoribosyltransferase</fullName>
        <ecNumber evidence="3">2.4.2.21</ecNumber>
    </recommendedName>
    <alternativeName>
        <fullName evidence="8">N(1)-alpha-phosphoribosyltransferase</fullName>
    </alternativeName>
</protein>
<dbReference type="Gene3D" id="1.10.1610.10">
    <property type="match status" value="1"/>
</dbReference>
<dbReference type="RefSeq" id="WP_275594018.1">
    <property type="nucleotide sequence ID" value="NZ_CP102381.1"/>
</dbReference>
<keyword evidence="5" id="KW-0169">Cobalamin biosynthesis</keyword>
<evidence type="ECO:0000256" key="7">
    <source>
        <dbReference type="ARBA" id="ARBA00022679"/>
    </source>
</evidence>
<evidence type="ECO:0000256" key="4">
    <source>
        <dbReference type="ARBA" id="ARBA00015486"/>
    </source>
</evidence>
<keyword evidence="6 10" id="KW-0328">Glycosyltransferase</keyword>
<gene>
    <name evidence="10" type="ORF">NR989_07000</name>
</gene>
<dbReference type="Gene3D" id="3.40.50.10210">
    <property type="match status" value="2"/>
</dbReference>
<comment type="similarity">
    <text evidence="2">Belongs to the CobT family.</text>
</comment>
<sequence length="393" mass="42716">MIERLFCAHQELNDEAINAVIQKQYEFNSPEDSLGRIAEIVVKLASHQKTINPQVKKPWLSVFVADHGIAVEGVSDFSQEMTAKWSESICKGEAAISGLASFSKLEVDVVDVGLIGNLSSNDSLSVSKIGQGTQNFSKKPAMSQEEMLRAIEVGMQTAEKAKTAGSDLFIAGELGVANTTSAIAMVSVLSGKTPIELMEIGRTRVMRSERDKAELIEKAIDLHKEKLTSPLRILQHLGGFETAALCGAYIRAAQLGMTIIVDGFMSTVAVWLADLVSRNDQLMHCKSVDMMMDLGQFSVPETMFCICGTCPRLVEWCFFSHKSAVNIHGLVLEILAVDPMLTFDMKLGQGTGAVMVLPLLEQACAVHNHLAQFVMGEGILGGSDEPKDNCPFY</sequence>
<dbReference type="GO" id="GO:0016757">
    <property type="term" value="F:glycosyltransferase activity"/>
    <property type="evidence" value="ECO:0007669"/>
    <property type="project" value="UniProtKB-KW"/>
</dbReference>
<keyword evidence="7" id="KW-0808">Transferase</keyword>